<dbReference type="STRING" id="443254.Marpi_1182"/>
<dbReference type="KEGG" id="mpz:Marpi_1182"/>
<evidence type="ECO:0000256" key="1">
    <source>
        <dbReference type="SAM" id="Phobius"/>
    </source>
</evidence>
<dbReference type="RefSeq" id="WP_014296663.1">
    <property type="nucleotide sequence ID" value="NC_016751.1"/>
</dbReference>
<reference evidence="2 3" key="1">
    <citation type="journal article" date="2012" name="J. Bacteriol.">
        <title>Complete Genome Sequence of the Thermophilic, Piezophilic, Heterotrophic Bacterium Marinitoga piezophila KA3.</title>
        <authorList>
            <person name="Lucas S."/>
            <person name="Han J."/>
            <person name="Lapidus A."/>
            <person name="Cheng J.F."/>
            <person name="Goodwin L.A."/>
            <person name="Pitluck S."/>
            <person name="Peters L."/>
            <person name="Mikhailova N."/>
            <person name="Teshima H."/>
            <person name="Detter J.C."/>
            <person name="Han C."/>
            <person name="Tapia R."/>
            <person name="Land M."/>
            <person name="Hauser L."/>
            <person name="Kyrpides N.C."/>
            <person name="Ivanova N."/>
            <person name="Pagani I."/>
            <person name="Vannier P."/>
            <person name="Oger P."/>
            <person name="Bartlett D.H."/>
            <person name="Noll K.M."/>
            <person name="Woyke T."/>
            <person name="Jebbar M."/>
        </authorList>
    </citation>
    <scope>NUCLEOTIDE SEQUENCE [LARGE SCALE GENOMIC DNA]</scope>
    <source>
        <strain evidence="3">DSM 14283 / JCM 11233 / KA3</strain>
    </source>
</reference>
<dbReference type="OrthoDB" id="1551474at2"/>
<evidence type="ECO:0000313" key="2">
    <source>
        <dbReference type="EMBL" id="AEX85591.1"/>
    </source>
</evidence>
<feature type="transmembrane region" description="Helical" evidence="1">
    <location>
        <begin position="47"/>
        <end position="70"/>
    </location>
</feature>
<dbReference type="eggNOG" id="ENOG5032Y5W">
    <property type="taxonomic scope" value="Bacteria"/>
</dbReference>
<keyword evidence="1" id="KW-0472">Membrane</keyword>
<organism evidence="2 3">
    <name type="scientific">Marinitoga piezophila (strain DSM 14283 / JCM 11233 / KA3)</name>
    <dbReference type="NCBI Taxonomy" id="443254"/>
    <lineage>
        <taxon>Bacteria</taxon>
        <taxon>Thermotogati</taxon>
        <taxon>Thermotogota</taxon>
        <taxon>Thermotogae</taxon>
        <taxon>Petrotogales</taxon>
        <taxon>Petrotogaceae</taxon>
        <taxon>Marinitoga</taxon>
    </lineage>
</organism>
<feature type="transmembrane region" description="Helical" evidence="1">
    <location>
        <begin position="12"/>
        <end position="41"/>
    </location>
</feature>
<dbReference type="AlphaFoldDB" id="H2J8A7"/>
<keyword evidence="3" id="KW-1185">Reference proteome</keyword>
<feature type="transmembrane region" description="Helical" evidence="1">
    <location>
        <begin position="236"/>
        <end position="253"/>
    </location>
</feature>
<proteinExistence type="predicted"/>
<feature type="transmembrane region" description="Helical" evidence="1">
    <location>
        <begin position="379"/>
        <end position="403"/>
    </location>
</feature>
<feature type="transmembrane region" description="Helical" evidence="1">
    <location>
        <begin position="82"/>
        <end position="100"/>
    </location>
</feature>
<sequence>MKLRNLIFKIGIFFIAFDNLFFAPSNGWAAISPIIFFIYIILDYKSLVISLFNNLKIFSIIYFMILYTFLNDIFYNVDVGNLLDSIISLILGFAFYLSLYDRYILKKYSLKRDLKILIMGYSFSLMYGILKYIALRFQIIYIIKFQEIFEKRYYPRVSFGFTEPSFISPHVFGILLILFFSLDGKYYKNEKKRILYLISFYVIITFVSKSSTRFFVDLFFISIILLITKINIKKSYNIILMFIFLALIMFFYSDLENVLTYNLRIKKIIDYGIYADASLASRYFRINSSIKGYLQDPLIALIGKGTGNSSYFLKKGYLGAYQEYKNEYLNEILALKYRNPNQLFSMPIRLISEFGIIFFLILFFNLFVKSLKSRKITIFLIMSYIYIQFDSYAFYSFWIYLFILKYDKFFNKQKIECKF</sequence>
<feature type="transmembrane region" description="Helical" evidence="1">
    <location>
        <begin position="346"/>
        <end position="367"/>
    </location>
</feature>
<evidence type="ECO:0000313" key="3">
    <source>
        <dbReference type="Proteomes" id="UP000007161"/>
    </source>
</evidence>
<protein>
    <recommendedName>
        <fullName evidence="4">O-Antigen ligase</fullName>
    </recommendedName>
</protein>
<keyword evidence="1" id="KW-0812">Transmembrane</keyword>
<keyword evidence="1" id="KW-1133">Transmembrane helix</keyword>
<feature type="transmembrane region" description="Helical" evidence="1">
    <location>
        <begin position="120"/>
        <end position="143"/>
    </location>
</feature>
<feature type="transmembrane region" description="Helical" evidence="1">
    <location>
        <begin position="194"/>
        <end position="227"/>
    </location>
</feature>
<reference evidence="3" key="2">
    <citation type="submission" date="2012-01" db="EMBL/GenBank/DDBJ databases">
        <title>Complete sequence of chromosome of Marinitoga piezophila KA3.</title>
        <authorList>
            <person name="Lucas S."/>
            <person name="Han J."/>
            <person name="Lapidus A."/>
            <person name="Cheng J.-F."/>
            <person name="Goodwin L."/>
            <person name="Pitluck S."/>
            <person name="Peters L."/>
            <person name="Mikhailova N."/>
            <person name="Teshima H."/>
            <person name="Detter J.C."/>
            <person name="Han C."/>
            <person name="Tapia R."/>
            <person name="Land M."/>
            <person name="Hauser L."/>
            <person name="Kyrpides N."/>
            <person name="Ivanova N."/>
            <person name="Pagani I."/>
            <person name="Jebbar M."/>
            <person name="Vannier P."/>
            <person name="Oger P."/>
            <person name="Cario A."/>
            <person name="Bartlett D."/>
            <person name="Noll K.M."/>
            <person name="Woyke T."/>
        </authorList>
    </citation>
    <scope>NUCLEOTIDE SEQUENCE [LARGE SCALE GENOMIC DNA]</scope>
    <source>
        <strain evidence="3">DSM 14283 / JCM 11233 / KA3</strain>
    </source>
</reference>
<evidence type="ECO:0008006" key="4">
    <source>
        <dbReference type="Google" id="ProtNLM"/>
    </source>
</evidence>
<accession>H2J8A7</accession>
<dbReference type="Proteomes" id="UP000007161">
    <property type="component" value="Chromosome"/>
</dbReference>
<dbReference type="HOGENOM" id="CLU_021840_1_0_0"/>
<feature type="transmembrane region" description="Helical" evidence="1">
    <location>
        <begin position="164"/>
        <end position="182"/>
    </location>
</feature>
<name>H2J8A7_MARPK</name>
<dbReference type="EMBL" id="CP003257">
    <property type="protein sequence ID" value="AEX85591.1"/>
    <property type="molecule type" value="Genomic_DNA"/>
</dbReference>
<gene>
    <name evidence="2" type="ordered locus">Marpi_1182</name>
</gene>
<dbReference type="TCDB" id="9.B.67.8.3">
    <property type="family name" value="the o-antigen polymerase (oap) family"/>
</dbReference>